<reference evidence="2" key="1">
    <citation type="submission" date="2014-09" db="EMBL/GenBank/DDBJ databases">
        <authorList>
            <person name="Magalhaes I.L.F."/>
            <person name="Oliveira U."/>
            <person name="Santos F.R."/>
            <person name="Vidigal T.H.D.A."/>
            <person name="Brescovit A.D."/>
            <person name="Santos A.J."/>
        </authorList>
    </citation>
    <scope>NUCLEOTIDE SEQUENCE</scope>
    <source>
        <tissue evidence="2">Shoot tissue taken approximately 20 cm above the soil surface</tissue>
    </source>
</reference>
<protein>
    <submittedName>
        <fullName evidence="2">Uncharacterized protein</fullName>
    </submittedName>
</protein>
<dbReference type="EMBL" id="GBRH01277371">
    <property type="protein sequence ID" value="JAD20524.1"/>
    <property type="molecule type" value="Transcribed_RNA"/>
</dbReference>
<name>A0A0A8Y3U3_ARUDO</name>
<sequence length="47" mass="5443">MAKTTMPDFRRHHRRHEGGNWRWCSSDGEGVEIPPPTIAARNDSLRL</sequence>
<dbReference type="AlphaFoldDB" id="A0A0A8Y3U3"/>
<accession>A0A0A8Y3U3</accession>
<evidence type="ECO:0000256" key="1">
    <source>
        <dbReference type="SAM" id="MobiDB-lite"/>
    </source>
</evidence>
<evidence type="ECO:0000313" key="2">
    <source>
        <dbReference type="EMBL" id="JAD20524.1"/>
    </source>
</evidence>
<organism evidence="2">
    <name type="scientific">Arundo donax</name>
    <name type="common">Giant reed</name>
    <name type="synonym">Donax arundinaceus</name>
    <dbReference type="NCBI Taxonomy" id="35708"/>
    <lineage>
        <taxon>Eukaryota</taxon>
        <taxon>Viridiplantae</taxon>
        <taxon>Streptophyta</taxon>
        <taxon>Embryophyta</taxon>
        <taxon>Tracheophyta</taxon>
        <taxon>Spermatophyta</taxon>
        <taxon>Magnoliopsida</taxon>
        <taxon>Liliopsida</taxon>
        <taxon>Poales</taxon>
        <taxon>Poaceae</taxon>
        <taxon>PACMAD clade</taxon>
        <taxon>Arundinoideae</taxon>
        <taxon>Arundineae</taxon>
        <taxon>Arundo</taxon>
    </lineage>
</organism>
<proteinExistence type="predicted"/>
<feature type="region of interest" description="Disordered" evidence="1">
    <location>
        <begin position="1"/>
        <end position="47"/>
    </location>
</feature>
<reference evidence="2" key="2">
    <citation type="journal article" date="2015" name="Data Brief">
        <title>Shoot transcriptome of the giant reed, Arundo donax.</title>
        <authorList>
            <person name="Barrero R.A."/>
            <person name="Guerrero F.D."/>
            <person name="Moolhuijzen P."/>
            <person name="Goolsby J.A."/>
            <person name="Tidwell J."/>
            <person name="Bellgard S.E."/>
            <person name="Bellgard M.I."/>
        </authorList>
    </citation>
    <scope>NUCLEOTIDE SEQUENCE</scope>
    <source>
        <tissue evidence="2">Shoot tissue taken approximately 20 cm above the soil surface</tissue>
    </source>
</reference>